<evidence type="ECO:0000256" key="9">
    <source>
        <dbReference type="ARBA" id="ARBA00023002"/>
    </source>
</evidence>
<evidence type="ECO:0000256" key="7">
    <source>
        <dbReference type="ARBA" id="ARBA00022723"/>
    </source>
</evidence>
<accession>A0AAD7FD57</accession>
<dbReference type="Pfam" id="PF00067">
    <property type="entry name" value="p450"/>
    <property type="match status" value="1"/>
</dbReference>
<keyword evidence="5 14" id="KW-0349">Heme</keyword>
<protein>
    <submittedName>
        <fullName evidence="15">Cytochrome P450</fullName>
    </submittedName>
</protein>
<keyword evidence="6" id="KW-0812">Transmembrane</keyword>
<keyword evidence="11" id="KW-0503">Monooxygenase</keyword>
<dbReference type="InterPro" id="IPR002401">
    <property type="entry name" value="Cyt_P450_E_grp-I"/>
</dbReference>
<sequence length="528" mass="58807">MATSLSFTEAAALAIVLMVGIHALRARSSSEGRRPPGPRGFPILGNLLQIPGQHPATYFRKLFEEYGGLVSLNVAGFPIILVGNMTLAKELLEKRSAKFSSRQATPYSRCYDPDQNHWPVHSGKSHFIGRKLSASIMTGVRAGETEPLQQFEALISATRILDDRGSSWFHEVERTAASMVLTAGFGFHCPTGDEPELKELLACIADIIVLSSPNGSIINALPFLDKIPGIPKPWRVPADAFRRREEAVYGKLVTRAVSGEAAGMNTWAALFASEDKPEGDQRRLMNPFATAAIETTASSLQAFVLACILHPQWIARAQAQIDTIVGPDRIPTFQDRARLPWIEAVVRETHRWRPALRFGLPHKSTADDIVEYQGQEYYIPKGSIVLAVTMAIEHDQNNYENPDEFHPERFLDDKGQLKGGYETSAFGFGRRLCSGLPFAERSLWINIAMMLWAFNIHKSEERDSRTGLPFEYSSGDEAFFGGVTNAPLPFPAVFQPRTAHHEEVIREEWANCEKDLNVLLQHKTEIDK</sequence>
<comment type="subcellular location">
    <subcellularLocation>
        <location evidence="2">Membrane</location>
        <topology evidence="2">Single-pass membrane protein</topology>
    </subcellularLocation>
</comment>
<comment type="pathway">
    <text evidence="3">Secondary metabolite biosynthesis.</text>
</comment>
<dbReference type="AlphaFoldDB" id="A0AAD7FD57"/>
<keyword evidence="12" id="KW-0472">Membrane</keyword>
<evidence type="ECO:0000256" key="13">
    <source>
        <dbReference type="ARBA" id="ARBA00023180"/>
    </source>
</evidence>
<dbReference type="InterPro" id="IPR036396">
    <property type="entry name" value="Cyt_P450_sf"/>
</dbReference>
<evidence type="ECO:0000256" key="3">
    <source>
        <dbReference type="ARBA" id="ARBA00005179"/>
    </source>
</evidence>
<dbReference type="GO" id="GO:0005506">
    <property type="term" value="F:iron ion binding"/>
    <property type="evidence" value="ECO:0007669"/>
    <property type="project" value="InterPro"/>
</dbReference>
<evidence type="ECO:0000256" key="11">
    <source>
        <dbReference type="ARBA" id="ARBA00023033"/>
    </source>
</evidence>
<organism evidence="15 16">
    <name type="scientific">Roridomyces roridus</name>
    <dbReference type="NCBI Taxonomy" id="1738132"/>
    <lineage>
        <taxon>Eukaryota</taxon>
        <taxon>Fungi</taxon>
        <taxon>Dikarya</taxon>
        <taxon>Basidiomycota</taxon>
        <taxon>Agaricomycotina</taxon>
        <taxon>Agaricomycetes</taxon>
        <taxon>Agaricomycetidae</taxon>
        <taxon>Agaricales</taxon>
        <taxon>Marasmiineae</taxon>
        <taxon>Mycenaceae</taxon>
        <taxon>Roridomyces</taxon>
    </lineage>
</organism>
<evidence type="ECO:0000256" key="12">
    <source>
        <dbReference type="ARBA" id="ARBA00023136"/>
    </source>
</evidence>
<comment type="caution">
    <text evidence="15">The sequence shown here is derived from an EMBL/GenBank/DDBJ whole genome shotgun (WGS) entry which is preliminary data.</text>
</comment>
<keyword evidence="16" id="KW-1185">Reference proteome</keyword>
<keyword evidence="13" id="KW-0325">Glycoprotein</keyword>
<evidence type="ECO:0000313" key="15">
    <source>
        <dbReference type="EMBL" id="KAJ7613147.1"/>
    </source>
</evidence>
<evidence type="ECO:0000256" key="14">
    <source>
        <dbReference type="PIRSR" id="PIRSR602401-1"/>
    </source>
</evidence>
<dbReference type="SUPFAM" id="SSF48264">
    <property type="entry name" value="Cytochrome P450"/>
    <property type="match status" value="1"/>
</dbReference>
<comment type="similarity">
    <text evidence="4">Belongs to the cytochrome P450 family.</text>
</comment>
<dbReference type="GO" id="GO:0020037">
    <property type="term" value="F:heme binding"/>
    <property type="evidence" value="ECO:0007669"/>
    <property type="project" value="InterPro"/>
</dbReference>
<proteinExistence type="inferred from homology"/>
<evidence type="ECO:0000256" key="5">
    <source>
        <dbReference type="ARBA" id="ARBA00022617"/>
    </source>
</evidence>
<evidence type="ECO:0000313" key="16">
    <source>
        <dbReference type="Proteomes" id="UP001221142"/>
    </source>
</evidence>
<dbReference type="InterPro" id="IPR050364">
    <property type="entry name" value="Cytochrome_P450_fung"/>
</dbReference>
<keyword evidence="10 14" id="KW-0408">Iron</keyword>
<reference evidence="15" key="1">
    <citation type="submission" date="2023-03" db="EMBL/GenBank/DDBJ databases">
        <title>Massive genome expansion in bonnet fungi (Mycena s.s.) driven by repeated elements and novel gene families across ecological guilds.</title>
        <authorList>
            <consortium name="Lawrence Berkeley National Laboratory"/>
            <person name="Harder C.B."/>
            <person name="Miyauchi S."/>
            <person name="Viragh M."/>
            <person name="Kuo A."/>
            <person name="Thoen E."/>
            <person name="Andreopoulos B."/>
            <person name="Lu D."/>
            <person name="Skrede I."/>
            <person name="Drula E."/>
            <person name="Henrissat B."/>
            <person name="Morin E."/>
            <person name="Kohler A."/>
            <person name="Barry K."/>
            <person name="LaButti K."/>
            <person name="Morin E."/>
            <person name="Salamov A."/>
            <person name="Lipzen A."/>
            <person name="Mereny Z."/>
            <person name="Hegedus B."/>
            <person name="Baldrian P."/>
            <person name="Stursova M."/>
            <person name="Weitz H."/>
            <person name="Taylor A."/>
            <person name="Grigoriev I.V."/>
            <person name="Nagy L.G."/>
            <person name="Martin F."/>
            <person name="Kauserud H."/>
        </authorList>
    </citation>
    <scope>NUCLEOTIDE SEQUENCE</scope>
    <source>
        <strain evidence="15">9284</strain>
    </source>
</reference>
<name>A0AAD7FD57_9AGAR</name>
<evidence type="ECO:0000256" key="1">
    <source>
        <dbReference type="ARBA" id="ARBA00001971"/>
    </source>
</evidence>
<keyword evidence="8" id="KW-1133">Transmembrane helix</keyword>
<evidence type="ECO:0000256" key="2">
    <source>
        <dbReference type="ARBA" id="ARBA00004167"/>
    </source>
</evidence>
<gene>
    <name evidence="15" type="ORF">FB45DRAFT_939017</name>
</gene>
<dbReference type="GO" id="GO:0004497">
    <property type="term" value="F:monooxygenase activity"/>
    <property type="evidence" value="ECO:0007669"/>
    <property type="project" value="UniProtKB-KW"/>
</dbReference>
<dbReference type="Gene3D" id="1.10.630.10">
    <property type="entry name" value="Cytochrome P450"/>
    <property type="match status" value="1"/>
</dbReference>
<evidence type="ECO:0000256" key="6">
    <source>
        <dbReference type="ARBA" id="ARBA00022692"/>
    </source>
</evidence>
<dbReference type="PANTHER" id="PTHR46300">
    <property type="entry name" value="P450, PUTATIVE (EUROFUNG)-RELATED-RELATED"/>
    <property type="match status" value="1"/>
</dbReference>
<evidence type="ECO:0000256" key="8">
    <source>
        <dbReference type="ARBA" id="ARBA00022989"/>
    </source>
</evidence>
<keyword evidence="7 14" id="KW-0479">Metal-binding</keyword>
<dbReference type="PRINTS" id="PR00463">
    <property type="entry name" value="EP450I"/>
</dbReference>
<dbReference type="PANTHER" id="PTHR46300:SF2">
    <property type="entry name" value="CYTOCHROME P450 MONOOXYGENASE ALNH-RELATED"/>
    <property type="match status" value="1"/>
</dbReference>
<dbReference type="EMBL" id="JARKIF010000029">
    <property type="protein sequence ID" value="KAJ7613147.1"/>
    <property type="molecule type" value="Genomic_DNA"/>
</dbReference>
<dbReference type="GO" id="GO:0016705">
    <property type="term" value="F:oxidoreductase activity, acting on paired donors, with incorporation or reduction of molecular oxygen"/>
    <property type="evidence" value="ECO:0007669"/>
    <property type="project" value="InterPro"/>
</dbReference>
<evidence type="ECO:0000256" key="10">
    <source>
        <dbReference type="ARBA" id="ARBA00023004"/>
    </source>
</evidence>
<feature type="binding site" description="axial binding residue" evidence="14">
    <location>
        <position position="433"/>
    </location>
    <ligand>
        <name>heme</name>
        <dbReference type="ChEBI" id="CHEBI:30413"/>
    </ligand>
    <ligandPart>
        <name>Fe</name>
        <dbReference type="ChEBI" id="CHEBI:18248"/>
    </ligandPart>
</feature>
<dbReference type="InterPro" id="IPR001128">
    <property type="entry name" value="Cyt_P450"/>
</dbReference>
<comment type="cofactor">
    <cofactor evidence="1 14">
        <name>heme</name>
        <dbReference type="ChEBI" id="CHEBI:30413"/>
    </cofactor>
</comment>
<dbReference type="GO" id="GO:0016020">
    <property type="term" value="C:membrane"/>
    <property type="evidence" value="ECO:0007669"/>
    <property type="project" value="UniProtKB-SubCell"/>
</dbReference>
<dbReference type="Proteomes" id="UP001221142">
    <property type="component" value="Unassembled WGS sequence"/>
</dbReference>
<evidence type="ECO:0000256" key="4">
    <source>
        <dbReference type="ARBA" id="ARBA00010617"/>
    </source>
</evidence>
<keyword evidence="9" id="KW-0560">Oxidoreductase</keyword>